<dbReference type="RefSeq" id="WP_248433902.1">
    <property type="nucleotide sequence ID" value="NZ_CP096205.1"/>
</dbReference>
<keyword evidence="1" id="KW-0472">Membrane</keyword>
<keyword evidence="3" id="KW-1185">Reference proteome</keyword>
<gene>
    <name evidence="2" type="ORF">M0M57_15020</name>
</gene>
<keyword evidence="1" id="KW-0812">Transmembrane</keyword>
<protein>
    <submittedName>
        <fullName evidence="2">Uncharacterized protein</fullName>
    </submittedName>
</protein>
<evidence type="ECO:0000256" key="1">
    <source>
        <dbReference type="SAM" id="Phobius"/>
    </source>
</evidence>
<evidence type="ECO:0000313" key="3">
    <source>
        <dbReference type="Proteomes" id="UP000830583"/>
    </source>
</evidence>
<proteinExistence type="predicted"/>
<keyword evidence="1" id="KW-1133">Transmembrane helix</keyword>
<organism evidence="2 3">
    <name type="scientific">Flavobacterium azooxidireducens</name>
    <dbReference type="NCBI Taxonomy" id="1871076"/>
    <lineage>
        <taxon>Bacteria</taxon>
        <taxon>Pseudomonadati</taxon>
        <taxon>Bacteroidota</taxon>
        <taxon>Flavobacteriia</taxon>
        <taxon>Flavobacteriales</taxon>
        <taxon>Flavobacteriaceae</taxon>
        <taxon>Flavobacterium</taxon>
    </lineage>
</organism>
<feature type="transmembrane region" description="Helical" evidence="1">
    <location>
        <begin position="30"/>
        <end position="50"/>
    </location>
</feature>
<dbReference type="EMBL" id="CP096205">
    <property type="protein sequence ID" value="UPQ78918.1"/>
    <property type="molecule type" value="Genomic_DNA"/>
</dbReference>
<name>A0ABY4KDM7_9FLAO</name>
<evidence type="ECO:0000313" key="2">
    <source>
        <dbReference type="EMBL" id="UPQ78918.1"/>
    </source>
</evidence>
<accession>A0ABY4KDM7</accession>
<dbReference type="Proteomes" id="UP000830583">
    <property type="component" value="Chromosome"/>
</dbReference>
<sequence>MYRIKPHEYFSNIFGFLRNENDNGLNLKNLFYYIFAILVIVIIGQIVVANSNPFKLENNKNKKFIKDEIKTQLITDTFNLPIKQTYFNSNFVIKLKNNSTYRINLENNTNIDKIALNVLIEKKANDKKFIIINNNSRYQFEIEELNNCSDRKFVLFASLFFSIIAIPF</sequence>
<reference evidence="2" key="1">
    <citation type="submission" date="2022-04" db="EMBL/GenBank/DDBJ databases">
        <title>Consumption of N2O by Flavobacterium azooxidireducens sp. nov. isolated from Decomposing Leaf Litter of Phragmites australis (Cav.).</title>
        <authorList>
            <person name="Behrendt U."/>
            <person name="Spanner T."/>
            <person name="Augustin J."/>
            <person name="Horn M.A."/>
            <person name="Kolb S."/>
            <person name="Ulrich A."/>
        </authorList>
    </citation>
    <scope>NUCLEOTIDE SEQUENCE</scope>
    <source>
        <strain evidence="2">IGB 4-14</strain>
    </source>
</reference>